<feature type="domain" description="Radical SAM core" evidence="5">
    <location>
        <begin position="83"/>
        <end position="314"/>
    </location>
</feature>
<evidence type="ECO:0000313" key="9">
    <source>
        <dbReference type="Proteomes" id="UP000484547"/>
    </source>
</evidence>
<dbReference type="PANTHER" id="PTHR43273:SF8">
    <property type="entry name" value="RADICAL SAM DOMAIN PROTEIN"/>
    <property type="match status" value="1"/>
</dbReference>
<dbReference type="Gene3D" id="3.20.20.70">
    <property type="entry name" value="Aldolase class I"/>
    <property type="match status" value="1"/>
</dbReference>
<dbReference type="SFLD" id="SFLDG01386">
    <property type="entry name" value="main_SPASM_domain-containing"/>
    <property type="match status" value="1"/>
</dbReference>
<dbReference type="InterPro" id="IPR023867">
    <property type="entry name" value="Sulphatase_maturase_rSAM"/>
</dbReference>
<protein>
    <submittedName>
        <fullName evidence="6">His-Xaa-Ser system radical SAM maturase HxsB</fullName>
    </submittedName>
</protein>
<dbReference type="Proteomes" id="UP000484547">
    <property type="component" value="Unassembled WGS sequence"/>
</dbReference>
<proteinExistence type="predicted"/>
<keyword evidence="3" id="KW-0408">Iron</keyword>
<dbReference type="InterPro" id="IPR013785">
    <property type="entry name" value="Aldolase_TIM"/>
</dbReference>
<dbReference type="OrthoDB" id="9763993at2"/>
<dbReference type="CDD" id="cd01335">
    <property type="entry name" value="Radical_SAM"/>
    <property type="match status" value="1"/>
</dbReference>
<reference evidence="8 9" key="1">
    <citation type="journal article" date="2019" name="Nat. Med.">
        <title>A library of human gut bacterial isolates paired with longitudinal multiomics data enables mechanistic microbiome research.</title>
        <authorList>
            <person name="Poyet M."/>
            <person name="Groussin M."/>
            <person name="Gibbons S.M."/>
            <person name="Avila-Pacheco J."/>
            <person name="Jiang X."/>
            <person name="Kearney S.M."/>
            <person name="Perrotta A.R."/>
            <person name="Berdy B."/>
            <person name="Zhao S."/>
            <person name="Lieberman T.D."/>
            <person name="Swanson P.K."/>
            <person name="Smith M."/>
            <person name="Roesemann S."/>
            <person name="Alexander J.E."/>
            <person name="Rich S.A."/>
            <person name="Livny J."/>
            <person name="Vlamakis H."/>
            <person name="Clish C."/>
            <person name="Bullock K."/>
            <person name="Deik A."/>
            <person name="Scott J."/>
            <person name="Pierce K.A."/>
            <person name="Xavier R.J."/>
            <person name="Alm E.J."/>
        </authorList>
    </citation>
    <scope>NUCLEOTIDE SEQUENCE [LARGE SCALE GENOMIC DNA]</scope>
    <source>
        <strain evidence="6 9">BIOML-A13</strain>
        <strain evidence="7 8">BIOML-A3</strain>
    </source>
</reference>
<dbReference type="RefSeq" id="WP_149877424.1">
    <property type="nucleotide sequence ID" value="NZ_JBAMWN010000002.1"/>
</dbReference>
<dbReference type="GO" id="GO:0051536">
    <property type="term" value="F:iron-sulfur cluster binding"/>
    <property type="evidence" value="ECO:0007669"/>
    <property type="project" value="UniProtKB-KW"/>
</dbReference>
<dbReference type="AlphaFoldDB" id="A0A7X3BUE9"/>
<name>A0A7X3BUE9_9FIRM</name>
<dbReference type="GO" id="GO:0016491">
    <property type="term" value="F:oxidoreductase activity"/>
    <property type="evidence" value="ECO:0007669"/>
    <property type="project" value="InterPro"/>
</dbReference>
<dbReference type="GO" id="GO:0046872">
    <property type="term" value="F:metal ion binding"/>
    <property type="evidence" value="ECO:0007669"/>
    <property type="project" value="UniProtKB-KW"/>
</dbReference>
<evidence type="ECO:0000256" key="2">
    <source>
        <dbReference type="ARBA" id="ARBA00022723"/>
    </source>
</evidence>
<keyword evidence="2" id="KW-0479">Metal-binding</keyword>
<dbReference type="InterPro" id="IPR058240">
    <property type="entry name" value="rSAM_sf"/>
</dbReference>
<sequence>MNYIYYPYYFKKICDDYLLVNMVGEHIFLNSDEFKFMACEKYDKLSDSKIMELVSRNFIVELENREFTEDLLAIKLRSRKDFLNYFTSLHMVVLTLRCNCICDYCHASSAGLAAFNTDMNFEIAKNVLDKIFESPTSEIKIEFQGGEPSLNWDVLKYFVLDAERRIKFYNNRYLNFVICTNLFSLSDEQLEFLVKHNVEISTSCDGTKNMHDLHRKSYDGNSSYDNFVCNLNRVRKSKGANSCDALLTVTKDNLYCLDKVIDEYIYLGFHSVFIRALNPYGYAIKNKKELSYSTEEFLEQYEKALNYILSLNKKGIFFIESYAALLFQRIMTPFSTGFVDLQSPSGAGIAGAIYYYNGDVYPTDEARMLAEMGDQSFKMGNVQRNTFYEIFGGSVIKNLVENSCVESMPECSTCAYSPYCGADPIRYYVESKDIIGKRPDSEFCRKNKGILDILLKFIKENDMETMAIFWSWVNRQPMEEWEICGK</sequence>
<dbReference type="EMBL" id="WNBM01000001">
    <property type="protein sequence ID" value="MTT74703.1"/>
    <property type="molecule type" value="Genomic_DNA"/>
</dbReference>
<dbReference type="Proteomes" id="UP000443070">
    <property type="component" value="Unassembled WGS sequence"/>
</dbReference>
<dbReference type="PANTHER" id="PTHR43273">
    <property type="entry name" value="ANAEROBIC SULFATASE-MATURATING ENZYME HOMOLOG ASLB-RELATED"/>
    <property type="match status" value="1"/>
</dbReference>
<keyword evidence="4" id="KW-0411">Iron-sulfur</keyword>
<evidence type="ECO:0000256" key="1">
    <source>
        <dbReference type="ARBA" id="ARBA00022691"/>
    </source>
</evidence>
<dbReference type="SFLD" id="SFLDS00029">
    <property type="entry name" value="Radical_SAM"/>
    <property type="match status" value="1"/>
</dbReference>
<dbReference type="SFLD" id="SFLDG01067">
    <property type="entry name" value="SPASM/twitch_domain_containing"/>
    <property type="match status" value="1"/>
</dbReference>
<evidence type="ECO:0000256" key="3">
    <source>
        <dbReference type="ARBA" id="ARBA00023004"/>
    </source>
</evidence>
<keyword evidence="1" id="KW-0949">S-adenosyl-L-methionine</keyword>
<evidence type="ECO:0000256" key="4">
    <source>
        <dbReference type="ARBA" id="ARBA00023014"/>
    </source>
</evidence>
<dbReference type="PROSITE" id="PS51918">
    <property type="entry name" value="RADICAL_SAM"/>
    <property type="match status" value="1"/>
</dbReference>
<dbReference type="NCBIfam" id="TIGR03978">
    <property type="entry name" value="rSAM_paired_1"/>
    <property type="match status" value="1"/>
</dbReference>
<evidence type="ECO:0000313" key="6">
    <source>
        <dbReference type="EMBL" id="MTT74703.1"/>
    </source>
</evidence>
<organism evidence="6 9">
    <name type="scientific">Phascolarctobacterium faecium</name>
    <dbReference type="NCBI Taxonomy" id="33025"/>
    <lineage>
        <taxon>Bacteria</taxon>
        <taxon>Bacillati</taxon>
        <taxon>Bacillota</taxon>
        <taxon>Negativicutes</taxon>
        <taxon>Acidaminococcales</taxon>
        <taxon>Acidaminococcaceae</taxon>
        <taxon>Phascolarctobacterium</taxon>
    </lineage>
</organism>
<evidence type="ECO:0000259" key="5">
    <source>
        <dbReference type="PROSITE" id="PS51918"/>
    </source>
</evidence>
<dbReference type="SFLD" id="SFLDG01384">
    <property type="entry name" value="thioether_bond_formation_requi"/>
    <property type="match status" value="1"/>
</dbReference>
<accession>A0A7X3BUE9</accession>
<dbReference type="InterPro" id="IPR007197">
    <property type="entry name" value="rSAM"/>
</dbReference>
<evidence type="ECO:0000313" key="8">
    <source>
        <dbReference type="Proteomes" id="UP000443070"/>
    </source>
</evidence>
<evidence type="ECO:0000313" key="7">
    <source>
        <dbReference type="EMBL" id="MTU02834.1"/>
    </source>
</evidence>
<comment type="caution">
    <text evidence="6">The sequence shown here is derived from an EMBL/GenBank/DDBJ whole genome shotgun (WGS) entry which is preliminary data.</text>
</comment>
<keyword evidence="8" id="KW-1185">Reference proteome</keyword>
<dbReference type="InterPro" id="IPR024023">
    <property type="entry name" value="rSAM_paired_HxsB"/>
</dbReference>
<dbReference type="EMBL" id="WNBW01000001">
    <property type="protein sequence ID" value="MTU02834.1"/>
    <property type="molecule type" value="Genomic_DNA"/>
</dbReference>
<gene>
    <name evidence="6" type="primary">hxsB</name>
    <name evidence="6" type="ORF">GMD11_00270</name>
    <name evidence="7" type="ORF">GMD18_00265</name>
</gene>
<dbReference type="Pfam" id="PF04055">
    <property type="entry name" value="Radical_SAM"/>
    <property type="match status" value="1"/>
</dbReference>
<dbReference type="SUPFAM" id="SSF102114">
    <property type="entry name" value="Radical SAM enzymes"/>
    <property type="match status" value="1"/>
</dbReference>